<feature type="compositionally biased region" description="Basic and acidic residues" evidence="1">
    <location>
        <begin position="171"/>
        <end position="192"/>
    </location>
</feature>
<dbReference type="Proteomes" id="UP000799428">
    <property type="component" value="Unassembled WGS sequence"/>
</dbReference>
<feature type="region of interest" description="Disordered" evidence="1">
    <location>
        <begin position="404"/>
        <end position="494"/>
    </location>
</feature>
<dbReference type="GO" id="GO:0003677">
    <property type="term" value="F:DNA binding"/>
    <property type="evidence" value="ECO:0007669"/>
    <property type="project" value="InterPro"/>
</dbReference>
<evidence type="ECO:0000256" key="1">
    <source>
        <dbReference type="SAM" id="MobiDB-lite"/>
    </source>
</evidence>
<feature type="compositionally biased region" description="Acidic residues" evidence="1">
    <location>
        <begin position="193"/>
        <end position="205"/>
    </location>
</feature>
<dbReference type="InterPro" id="IPR004343">
    <property type="entry name" value="Plus-3_dom"/>
</dbReference>
<protein>
    <recommendedName>
        <fullName evidence="2">Plus3 domain-containing protein</fullName>
    </recommendedName>
</protein>
<dbReference type="InterPro" id="IPR036128">
    <property type="entry name" value="Plus3-like_sf"/>
</dbReference>
<feature type="compositionally biased region" description="Acidic residues" evidence="1">
    <location>
        <begin position="40"/>
        <end position="50"/>
    </location>
</feature>
<dbReference type="SUPFAM" id="SSF159042">
    <property type="entry name" value="Plus3-like"/>
    <property type="match status" value="1"/>
</dbReference>
<feature type="compositionally biased region" description="Basic and acidic residues" evidence="1">
    <location>
        <begin position="66"/>
        <end position="95"/>
    </location>
</feature>
<proteinExistence type="predicted"/>
<feature type="domain" description="Plus3" evidence="2">
    <location>
        <begin position="218"/>
        <end position="354"/>
    </location>
</feature>
<gene>
    <name evidence="3" type="ORF">K504DRAFT_385219</name>
</gene>
<evidence type="ECO:0000313" key="4">
    <source>
        <dbReference type="Proteomes" id="UP000799428"/>
    </source>
</evidence>
<evidence type="ECO:0000259" key="2">
    <source>
        <dbReference type="PROSITE" id="PS51360"/>
    </source>
</evidence>
<dbReference type="EMBL" id="MU005775">
    <property type="protein sequence ID" value="KAF2706954.1"/>
    <property type="molecule type" value="Genomic_DNA"/>
</dbReference>
<name>A0A6G1K273_9PLEO</name>
<dbReference type="PROSITE" id="PS51360">
    <property type="entry name" value="PLUS3"/>
    <property type="match status" value="1"/>
</dbReference>
<feature type="compositionally biased region" description="Basic and acidic residues" evidence="1">
    <location>
        <begin position="152"/>
        <end position="164"/>
    </location>
</feature>
<dbReference type="SMART" id="SM00719">
    <property type="entry name" value="Plus3"/>
    <property type="match status" value="1"/>
</dbReference>
<sequence>MSDIDDELFALAGGDDDGDVEDGEASEVGASSPNSLGSGDMDESDSDREEGDVADKDTDVPYPLEGKYKDSKDKSKINAMRQVDRERILGERAEEMSQAQWQAELARRARGMGKPNMHSDRKRKANDIEPEDSDHKSSRPRTQVTMKPALEAYKRDLADKRAREQAGQQRQRHDDDHHHDRRRSSSGDRGIDSDADADGDSDVDWDDRPKKVVEKEQPAALQHFESVRVGRAFFSVVCFYPDFDKAMIGTFARIGTGQDAQRRTLYKMAQIKGFSSGKPYVFEGKNGQRIATDQYAVVQHGSVKKEYQFQYLSNGRFSDLDLDTYKQSLVETNTKIPNQTFLKQKYEDIKNLENRFWTDGDITARITKASKYSYLLKPKADEDAAPRIASQSELNSQRIAQINLQNKKTESERVRQALIDSKKADRAEQRRKEKEMLRKKAEEAAKQKAEEEKSKKQRHLDVDALFEGGSSRDGTPKPEKKKTVRKGLPTFRKPKMDDDIIASMDIGLDIDI</sequence>
<feature type="compositionally biased region" description="Acidic residues" evidence="1">
    <location>
        <begin position="1"/>
        <end position="25"/>
    </location>
</feature>
<accession>A0A6G1K273</accession>
<dbReference type="Pfam" id="PF03126">
    <property type="entry name" value="Plus-3"/>
    <property type="match status" value="1"/>
</dbReference>
<evidence type="ECO:0000313" key="3">
    <source>
        <dbReference type="EMBL" id="KAF2706954.1"/>
    </source>
</evidence>
<keyword evidence="4" id="KW-1185">Reference proteome</keyword>
<dbReference type="Gene3D" id="3.90.70.200">
    <property type="entry name" value="Plus-3 domain"/>
    <property type="match status" value="1"/>
</dbReference>
<feature type="compositionally biased region" description="Basic and acidic residues" evidence="1">
    <location>
        <begin position="407"/>
        <end position="462"/>
    </location>
</feature>
<dbReference type="AlphaFoldDB" id="A0A6G1K273"/>
<dbReference type="OrthoDB" id="166375at2759"/>
<reference evidence="3" key="1">
    <citation type="journal article" date="2020" name="Stud. Mycol.">
        <title>101 Dothideomycetes genomes: a test case for predicting lifestyles and emergence of pathogens.</title>
        <authorList>
            <person name="Haridas S."/>
            <person name="Albert R."/>
            <person name="Binder M."/>
            <person name="Bloem J."/>
            <person name="Labutti K."/>
            <person name="Salamov A."/>
            <person name="Andreopoulos B."/>
            <person name="Baker S."/>
            <person name="Barry K."/>
            <person name="Bills G."/>
            <person name="Bluhm B."/>
            <person name="Cannon C."/>
            <person name="Castanera R."/>
            <person name="Culley D."/>
            <person name="Daum C."/>
            <person name="Ezra D."/>
            <person name="Gonzalez J."/>
            <person name="Henrissat B."/>
            <person name="Kuo A."/>
            <person name="Liang C."/>
            <person name="Lipzen A."/>
            <person name="Lutzoni F."/>
            <person name="Magnuson J."/>
            <person name="Mondo S."/>
            <person name="Nolan M."/>
            <person name="Ohm R."/>
            <person name="Pangilinan J."/>
            <person name="Park H.-J."/>
            <person name="Ramirez L."/>
            <person name="Alfaro M."/>
            <person name="Sun H."/>
            <person name="Tritt A."/>
            <person name="Yoshinaga Y."/>
            <person name="Zwiers L.-H."/>
            <person name="Turgeon B."/>
            <person name="Goodwin S."/>
            <person name="Spatafora J."/>
            <person name="Crous P."/>
            <person name="Grigoriev I."/>
        </authorList>
    </citation>
    <scope>NUCLEOTIDE SEQUENCE</scope>
    <source>
        <strain evidence="3">CBS 279.74</strain>
    </source>
</reference>
<feature type="region of interest" description="Disordered" evidence="1">
    <location>
        <begin position="1"/>
        <end position="206"/>
    </location>
</feature>
<organism evidence="3 4">
    <name type="scientific">Pleomassaria siparia CBS 279.74</name>
    <dbReference type="NCBI Taxonomy" id="1314801"/>
    <lineage>
        <taxon>Eukaryota</taxon>
        <taxon>Fungi</taxon>
        <taxon>Dikarya</taxon>
        <taxon>Ascomycota</taxon>
        <taxon>Pezizomycotina</taxon>
        <taxon>Dothideomycetes</taxon>
        <taxon>Pleosporomycetidae</taxon>
        <taxon>Pleosporales</taxon>
        <taxon>Pleomassariaceae</taxon>
        <taxon>Pleomassaria</taxon>
    </lineage>
</organism>